<evidence type="ECO:0000313" key="6">
    <source>
        <dbReference type="Proteomes" id="UP000178612"/>
    </source>
</evidence>
<dbReference type="SUPFAM" id="SSF52374">
    <property type="entry name" value="Nucleotidylyl transferase"/>
    <property type="match status" value="1"/>
</dbReference>
<dbReference type="InterPro" id="IPR050385">
    <property type="entry name" value="Archaeal_FAD_synthase"/>
</dbReference>
<dbReference type="GO" id="GO:0016779">
    <property type="term" value="F:nucleotidyltransferase activity"/>
    <property type="evidence" value="ECO:0007669"/>
    <property type="project" value="UniProtKB-KW"/>
</dbReference>
<dbReference type="InterPro" id="IPR014729">
    <property type="entry name" value="Rossmann-like_a/b/a_fold"/>
</dbReference>
<dbReference type="PANTHER" id="PTHR43793:SF1">
    <property type="entry name" value="FAD SYNTHASE"/>
    <property type="match status" value="1"/>
</dbReference>
<dbReference type="Pfam" id="PF01467">
    <property type="entry name" value="CTP_transf_like"/>
    <property type="match status" value="1"/>
</dbReference>
<proteinExistence type="predicted"/>
<protein>
    <recommendedName>
        <fullName evidence="4">Cytidyltransferase-like domain-containing protein</fullName>
    </recommendedName>
</protein>
<organism evidence="5 6">
    <name type="scientific">Candidatus Zambryskibacteria bacterium RIFCSPHIGHO2_01_FULL_49_18</name>
    <dbReference type="NCBI Taxonomy" id="1802740"/>
    <lineage>
        <taxon>Bacteria</taxon>
        <taxon>Candidatus Zambryskiibacteriota</taxon>
    </lineage>
</organism>
<dbReference type="NCBIfam" id="TIGR00125">
    <property type="entry name" value="cyt_tran_rel"/>
    <property type="match status" value="1"/>
</dbReference>
<dbReference type="AlphaFoldDB" id="A0A1G2T2Q6"/>
<keyword evidence="1" id="KW-0808">Transferase</keyword>
<dbReference type="EMBL" id="MHVJ01000011">
    <property type="protein sequence ID" value="OHA91543.1"/>
    <property type="molecule type" value="Genomic_DNA"/>
</dbReference>
<evidence type="ECO:0000313" key="5">
    <source>
        <dbReference type="EMBL" id="OHA91543.1"/>
    </source>
</evidence>
<sequence>MKAGGNSQLVKNILSGSLRFEDRYIPSRNVLVSVVNILKDSGYRIVLTQGVYDLFHVGHKRYLENAKSHGDILIIGVDTDELTRSIKGPNRPFDTLDDRLEILTSLRMVDIVTPRGLNEHEYDLIKLIRPDVLVMSQTTTTFTEKDKRNLIKYCGSIKVLPAQSSTSTTAKLRKMMVSGAEQLSIKISNIIKEFLIDIKNESPNRILPGHSRRPSGNLQKAKARQVIRARQKSRK</sequence>
<keyword evidence="2" id="KW-0548">Nucleotidyltransferase</keyword>
<dbReference type="InterPro" id="IPR004821">
    <property type="entry name" value="Cyt_trans-like"/>
</dbReference>
<evidence type="ECO:0000259" key="4">
    <source>
        <dbReference type="Pfam" id="PF01467"/>
    </source>
</evidence>
<evidence type="ECO:0000256" key="2">
    <source>
        <dbReference type="ARBA" id="ARBA00022695"/>
    </source>
</evidence>
<dbReference type="PANTHER" id="PTHR43793">
    <property type="entry name" value="FAD SYNTHASE"/>
    <property type="match status" value="1"/>
</dbReference>
<dbReference type="Gene3D" id="3.40.50.620">
    <property type="entry name" value="HUPs"/>
    <property type="match status" value="1"/>
</dbReference>
<feature type="domain" description="Cytidyltransferase-like" evidence="4">
    <location>
        <begin position="48"/>
        <end position="158"/>
    </location>
</feature>
<feature type="region of interest" description="Disordered" evidence="3">
    <location>
        <begin position="205"/>
        <end position="235"/>
    </location>
</feature>
<evidence type="ECO:0000256" key="3">
    <source>
        <dbReference type="SAM" id="MobiDB-lite"/>
    </source>
</evidence>
<reference evidence="5 6" key="1">
    <citation type="journal article" date="2016" name="Nat. Commun.">
        <title>Thousands of microbial genomes shed light on interconnected biogeochemical processes in an aquifer system.</title>
        <authorList>
            <person name="Anantharaman K."/>
            <person name="Brown C.T."/>
            <person name="Hug L.A."/>
            <person name="Sharon I."/>
            <person name="Castelle C.J."/>
            <person name="Probst A.J."/>
            <person name="Thomas B.C."/>
            <person name="Singh A."/>
            <person name="Wilkins M.J."/>
            <person name="Karaoz U."/>
            <person name="Brodie E.L."/>
            <person name="Williams K.H."/>
            <person name="Hubbard S.S."/>
            <person name="Banfield J.F."/>
        </authorList>
    </citation>
    <scope>NUCLEOTIDE SEQUENCE [LARGE SCALE GENOMIC DNA]</scope>
</reference>
<gene>
    <name evidence="5" type="ORF">A2758_00285</name>
</gene>
<evidence type="ECO:0000256" key="1">
    <source>
        <dbReference type="ARBA" id="ARBA00022679"/>
    </source>
</evidence>
<dbReference type="Proteomes" id="UP000178612">
    <property type="component" value="Unassembled WGS sequence"/>
</dbReference>
<name>A0A1G2T2Q6_9BACT</name>
<feature type="compositionally biased region" description="Basic residues" evidence="3">
    <location>
        <begin position="221"/>
        <end position="235"/>
    </location>
</feature>
<accession>A0A1G2T2Q6</accession>
<comment type="caution">
    <text evidence="5">The sequence shown here is derived from an EMBL/GenBank/DDBJ whole genome shotgun (WGS) entry which is preliminary data.</text>
</comment>